<evidence type="ECO:0000256" key="2">
    <source>
        <dbReference type="ARBA" id="ARBA00022525"/>
    </source>
</evidence>
<evidence type="ECO:0000256" key="4">
    <source>
        <dbReference type="ARBA" id="ARBA00022737"/>
    </source>
</evidence>
<dbReference type="CDD" id="cd00109">
    <property type="entry name" value="Kunitz-type"/>
    <property type="match status" value="5"/>
</dbReference>
<sequence>MLSALEDRVCSLPMDKGPCSGLFPRYYYKSATKTCEEFAYGGCGGNANNFKTLHECESKCGTLEDPVCSLPMDKGPCSGLFPRYYYKSATKTCEEITYGGCGGNANNFKTLHECESKCGMTLDPVCELPKKVGPCRAHVPRYYYNTTTDTCEKFVYGGCKGNANNFETLKQCETRCAVALQDVIRANPILSREVVGLNPVCNQTKYPGPCAGYFPRYYYNNVTKTCDQFIYGGCRGNGNNFLTLEDCQNTCWVTPPEECTYSVDVGHCDAYMHRFFYNTLTKTCEQFVYGGCGGNANNFHTFDACEKKCKKVFGVVPRA</sequence>
<dbReference type="PANTHER" id="PTHR10083:SF381">
    <property type="entry name" value="BPTI_KUNITZ INHIBITOR DOMAIN-CONTAINING PROTEIN"/>
    <property type="match status" value="1"/>
</dbReference>
<comment type="function">
    <text evidence="8">Midgut thrombin inhibitor that plays a major role in keeping the midgut microenvironment at low hemostatic and inflammatory tonus. Also inhibits FXIa (F11), kallikrein (KLK1), neutrophil elastase (ELANE) and cathepsin G (CTSG), which play a role in the contact pathway of the coagulation cascade. Also abrogates platelet aggregation by cathepsin G and plasmin, and attenuates tissue factor (F3) pathway inhibitor cleavage by elastase. In vivo, inhibits thrombosis and promotes bleeding in mice.</text>
</comment>
<dbReference type="EMBL" id="JABSTV010001247">
    <property type="protein sequence ID" value="KAH7973007.1"/>
    <property type="molecule type" value="Genomic_DNA"/>
</dbReference>
<comment type="subcellular location">
    <subcellularLocation>
        <location evidence="1">Secreted</location>
    </subcellularLocation>
</comment>
<organism evidence="11 12">
    <name type="scientific">Rhipicephalus sanguineus</name>
    <name type="common">Brown dog tick</name>
    <name type="synonym">Ixodes sanguineus</name>
    <dbReference type="NCBI Taxonomy" id="34632"/>
    <lineage>
        <taxon>Eukaryota</taxon>
        <taxon>Metazoa</taxon>
        <taxon>Ecdysozoa</taxon>
        <taxon>Arthropoda</taxon>
        <taxon>Chelicerata</taxon>
        <taxon>Arachnida</taxon>
        <taxon>Acari</taxon>
        <taxon>Parasitiformes</taxon>
        <taxon>Ixodida</taxon>
        <taxon>Ixodoidea</taxon>
        <taxon>Ixodidae</taxon>
        <taxon>Rhipicephalinae</taxon>
        <taxon>Rhipicephalus</taxon>
        <taxon>Rhipicephalus</taxon>
    </lineage>
</organism>
<comment type="caution">
    <text evidence="11">The sequence shown here is derived from an EMBL/GenBank/DDBJ whole genome shotgun (WGS) entry which is preliminary data.</text>
</comment>
<dbReference type="VEuPathDB" id="VectorBase:RSAN_030379"/>
<protein>
    <recommendedName>
        <fullName evidence="10">BPTI/Kunitz inhibitor domain-containing protein</fullName>
    </recommendedName>
</protein>
<evidence type="ECO:0000256" key="1">
    <source>
        <dbReference type="ARBA" id="ARBA00004613"/>
    </source>
</evidence>
<dbReference type="GO" id="GO:0005615">
    <property type="term" value="C:extracellular space"/>
    <property type="evidence" value="ECO:0007669"/>
    <property type="project" value="TreeGrafter"/>
</dbReference>
<keyword evidence="4" id="KW-0677">Repeat</keyword>
<proteinExistence type="predicted"/>
<dbReference type="SUPFAM" id="SSF57362">
    <property type="entry name" value="BPTI-like"/>
    <property type="match status" value="5"/>
</dbReference>
<reference evidence="11" key="2">
    <citation type="submission" date="2021-09" db="EMBL/GenBank/DDBJ databases">
        <authorList>
            <person name="Jia N."/>
            <person name="Wang J."/>
            <person name="Shi W."/>
            <person name="Du L."/>
            <person name="Sun Y."/>
            <person name="Zhan W."/>
            <person name="Jiang J."/>
            <person name="Wang Q."/>
            <person name="Zhang B."/>
            <person name="Ji P."/>
            <person name="Sakyi L.B."/>
            <person name="Cui X."/>
            <person name="Yuan T."/>
            <person name="Jiang B."/>
            <person name="Yang W."/>
            <person name="Lam T.T.-Y."/>
            <person name="Chang Q."/>
            <person name="Ding S."/>
            <person name="Wang X."/>
            <person name="Zhu J."/>
            <person name="Ruan X."/>
            <person name="Zhao L."/>
            <person name="Wei J."/>
            <person name="Que T."/>
            <person name="Du C."/>
            <person name="Cheng J."/>
            <person name="Dai P."/>
            <person name="Han X."/>
            <person name="Huang E."/>
            <person name="Gao Y."/>
            <person name="Liu J."/>
            <person name="Shao H."/>
            <person name="Ye R."/>
            <person name="Li L."/>
            <person name="Wei W."/>
            <person name="Wang X."/>
            <person name="Wang C."/>
            <person name="Huo Q."/>
            <person name="Li W."/>
            <person name="Guo W."/>
            <person name="Chen H."/>
            <person name="Chen S."/>
            <person name="Zhou L."/>
            <person name="Zhou L."/>
            <person name="Ni X."/>
            <person name="Tian J."/>
            <person name="Zhou Y."/>
            <person name="Sheng Y."/>
            <person name="Liu T."/>
            <person name="Pan Y."/>
            <person name="Xia L."/>
            <person name="Li J."/>
            <person name="Zhao F."/>
            <person name="Cao W."/>
        </authorList>
    </citation>
    <scope>NUCLEOTIDE SEQUENCE</scope>
    <source>
        <strain evidence="11">Rsan-2018</strain>
        <tissue evidence="11">Larvae</tissue>
    </source>
</reference>
<dbReference type="InterPro" id="IPR050098">
    <property type="entry name" value="TFPI/VKTCI-like"/>
</dbReference>
<dbReference type="FunFam" id="4.10.410.10:FF:000020">
    <property type="entry name" value="Collagen, type VI, alpha 3"/>
    <property type="match status" value="1"/>
</dbReference>
<dbReference type="SMART" id="SM00131">
    <property type="entry name" value="KU"/>
    <property type="match status" value="5"/>
</dbReference>
<evidence type="ECO:0000256" key="3">
    <source>
        <dbReference type="ARBA" id="ARBA00022690"/>
    </source>
</evidence>
<dbReference type="InterPro" id="IPR036880">
    <property type="entry name" value="Kunitz_BPTI_sf"/>
</dbReference>
<reference evidence="11" key="1">
    <citation type="journal article" date="2020" name="Cell">
        <title>Large-Scale Comparative Analyses of Tick Genomes Elucidate Their Genetic Diversity and Vector Capacities.</title>
        <authorList>
            <consortium name="Tick Genome and Microbiome Consortium (TIGMIC)"/>
            <person name="Jia N."/>
            <person name="Wang J."/>
            <person name="Shi W."/>
            <person name="Du L."/>
            <person name="Sun Y."/>
            <person name="Zhan W."/>
            <person name="Jiang J.F."/>
            <person name="Wang Q."/>
            <person name="Zhang B."/>
            <person name="Ji P."/>
            <person name="Bell-Sakyi L."/>
            <person name="Cui X.M."/>
            <person name="Yuan T.T."/>
            <person name="Jiang B.G."/>
            <person name="Yang W.F."/>
            <person name="Lam T.T."/>
            <person name="Chang Q.C."/>
            <person name="Ding S.J."/>
            <person name="Wang X.J."/>
            <person name="Zhu J.G."/>
            <person name="Ruan X.D."/>
            <person name="Zhao L."/>
            <person name="Wei J.T."/>
            <person name="Ye R.Z."/>
            <person name="Que T.C."/>
            <person name="Du C.H."/>
            <person name="Zhou Y.H."/>
            <person name="Cheng J.X."/>
            <person name="Dai P.F."/>
            <person name="Guo W.B."/>
            <person name="Han X.H."/>
            <person name="Huang E.J."/>
            <person name="Li L.F."/>
            <person name="Wei W."/>
            <person name="Gao Y.C."/>
            <person name="Liu J.Z."/>
            <person name="Shao H.Z."/>
            <person name="Wang X."/>
            <person name="Wang C.C."/>
            <person name="Yang T.C."/>
            <person name="Huo Q.B."/>
            <person name="Li W."/>
            <person name="Chen H.Y."/>
            <person name="Chen S.E."/>
            <person name="Zhou L.G."/>
            <person name="Ni X.B."/>
            <person name="Tian J.H."/>
            <person name="Sheng Y."/>
            <person name="Liu T."/>
            <person name="Pan Y.S."/>
            <person name="Xia L.Y."/>
            <person name="Li J."/>
            <person name="Zhao F."/>
            <person name="Cao W.C."/>
        </authorList>
    </citation>
    <scope>NUCLEOTIDE SEQUENCE</scope>
    <source>
        <strain evidence="11">Rsan-2018</strain>
    </source>
</reference>
<evidence type="ECO:0000313" key="11">
    <source>
        <dbReference type="EMBL" id="KAH7973007.1"/>
    </source>
</evidence>
<dbReference type="GO" id="GO:0004867">
    <property type="term" value="F:serine-type endopeptidase inhibitor activity"/>
    <property type="evidence" value="ECO:0007669"/>
    <property type="project" value="UniProtKB-KW"/>
</dbReference>
<evidence type="ECO:0000313" key="12">
    <source>
        <dbReference type="Proteomes" id="UP000821837"/>
    </source>
</evidence>
<feature type="domain" description="BPTI/Kunitz inhibitor" evidence="10">
    <location>
        <begin position="259"/>
        <end position="309"/>
    </location>
</feature>
<evidence type="ECO:0000256" key="5">
    <source>
        <dbReference type="ARBA" id="ARBA00022900"/>
    </source>
</evidence>
<keyword evidence="6" id="KW-1015">Disulfide bond</keyword>
<feature type="domain" description="BPTI/Kunitz inhibitor" evidence="10">
    <location>
        <begin position="201"/>
        <end position="251"/>
    </location>
</feature>
<evidence type="ECO:0000256" key="6">
    <source>
        <dbReference type="ARBA" id="ARBA00023157"/>
    </source>
</evidence>
<dbReference type="FunFam" id="4.10.410.10:FF:000021">
    <property type="entry name" value="Serine protease inhibitor, putative"/>
    <property type="match status" value="3"/>
</dbReference>
<dbReference type="PROSITE" id="PS00280">
    <property type="entry name" value="BPTI_KUNITZ_1"/>
    <property type="match status" value="4"/>
</dbReference>
<dbReference type="Pfam" id="PF00014">
    <property type="entry name" value="Kunitz_BPTI"/>
    <property type="match status" value="5"/>
</dbReference>
<dbReference type="PRINTS" id="PR00759">
    <property type="entry name" value="BASICPTASE"/>
</dbReference>
<dbReference type="InterPro" id="IPR020901">
    <property type="entry name" value="Prtase_inh_Kunz-CS"/>
</dbReference>
<keyword evidence="3" id="KW-0646">Protease inhibitor</keyword>
<dbReference type="Gene3D" id="4.10.410.10">
    <property type="entry name" value="Pancreatic trypsin inhibitor Kunitz domain"/>
    <property type="match status" value="5"/>
</dbReference>
<feature type="domain" description="BPTI/Kunitz inhibitor" evidence="10">
    <location>
        <begin position="126"/>
        <end position="176"/>
    </location>
</feature>
<dbReference type="AlphaFoldDB" id="A0A9D4T489"/>
<comment type="subunit">
    <text evidence="9">Interacts with host thrombin and trypsin.</text>
</comment>
<keyword evidence="5" id="KW-0722">Serine protease inhibitor</keyword>
<feature type="domain" description="BPTI/Kunitz inhibitor" evidence="10">
    <location>
        <begin position="10"/>
        <end position="60"/>
    </location>
</feature>
<evidence type="ECO:0000256" key="9">
    <source>
        <dbReference type="ARBA" id="ARBA00063785"/>
    </source>
</evidence>
<keyword evidence="7" id="KW-0873">Pyrrolidone carboxylic acid</keyword>
<name>A0A9D4T489_RHISA</name>
<evidence type="ECO:0000256" key="7">
    <source>
        <dbReference type="ARBA" id="ARBA00023283"/>
    </source>
</evidence>
<dbReference type="InterPro" id="IPR002223">
    <property type="entry name" value="Kunitz_BPTI"/>
</dbReference>
<accession>A0A9D4T489</accession>
<keyword evidence="2" id="KW-0964">Secreted</keyword>
<dbReference type="PANTHER" id="PTHR10083">
    <property type="entry name" value="KUNITZ-TYPE PROTEASE INHIBITOR-RELATED"/>
    <property type="match status" value="1"/>
</dbReference>
<dbReference type="PROSITE" id="PS50279">
    <property type="entry name" value="BPTI_KUNITZ_2"/>
    <property type="match status" value="5"/>
</dbReference>
<gene>
    <name evidence="11" type="ORF">HPB52_020217</name>
</gene>
<keyword evidence="12" id="KW-1185">Reference proteome</keyword>
<dbReference type="Proteomes" id="UP000821837">
    <property type="component" value="Chromosome 11"/>
</dbReference>
<feature type="domain" description="BPTI/Kunitz inhibitor" evidence="10">
    <location>
        <begin position="68"/>
        <end position="118"/>
    </location>
</feature>
<evidence type="ECO:0000259" key="10">
    <source>
        <dbReference type="PROSITE" id="PS50279"/>
    </source>
</evidence>
<evidence type="ECO:0000256" key="8">
    <source>
        <dbReference type="ARBA" id="ARBA00054786"/>
    </source>
</evidence>